<dbReference type="InterPro" id="IPR022385">
    <property type="entry name" value="Rhs_assc_core"/>
</dbReference>
<dbReference type="InterPro" id="IPR050708">
    <property type="entry name" value="T6SS_VgrG/RHS"/>
</dbReference>
<evidence type="ECO:0000256" key="1">
    <source>
        <dbReference type="ARBA" id="ARBA00022737"/>
    </source>
</evidence>
<dbReference type="PANTHER" id="PTHR32305:SF17">
    <property type="entry name" value="TRNA NUCLEASE WAPA"/>
    <property type="match status" value="1"/>
</dbReference>
<feature type="compositionally biased region" description="Basic and acidic residues" evidence="2">
    <location>
        <begin position="1795"/>
        <end position="1805"/>
    </location>
</feature>
<feature type="domain" description="Teneurin-like YD-shell" evidence="4">
    <location>
        <begin position="1585"/>
        <end position="1786"/>
    </location>
</feature>
<dbReference type="NCBIfam" id="TIGR01643">
    <property type="entry name" value="YD_repeat_2x"/>
    <property type="match status" value="3"/>
</dbReference>
<feature type="region of interest" description="Disordered" evidence="2">
    <location>
        <begin position="1779"/>
        <end position="1805"/>
    </location>
</feature>
<dbReference type="Pfam" id="PF05593">
    <property type="entry name" value="RHS_repeat"/>
    <property type="match status" value="2"/>
</dbReference>
<accession>A0A8H9IXD9</accession>
<reference evidence="5" key="1">
    <citation type="journal article" date="2014" name="Int. J. Syst. Evol. Microbiol.">
        <title>Complete genome sequence of Corynebacterium casei LMG S-19264T (=DSM 44701T), isolated from a smear-ripened cheese.</title>
        <authorList>
            <consortium name="US DOE Joint Genome Institute (JGI-PGF)"/>
            <person name="Walter F."/>
            <person name="Albersmeier A."/>
            <person name="Kalinowski J."/>
            <person name="Ruckert C."/>
        </authorList>
    </citation>
    <scope>NUCLEOTIDE SEQUENCE</scope>
    <source>
        <strain evidence="5">CGMCC 4.7679</strain>
    </source>
</reference>
<evidence type="ECO:0000313" key="5">
    <source>
        <dbReference type="EMBL" id="GHF66470.1"/>
    </source>
</evidence>
<sequence>MLAATGLLSGAATSAAAAPGPRPAPVAAHDNSVPVAAVRSHYVAPPAMAPARPAQPVWPSGDAGVTLSSSIGVRAHVTVQPRKTSEAAGIAGPVVLVQRDEGQAGATPVHLSLDYGAFADAFGGDWAQRLQLVTLPSCALSTPEKPECRTRTPLTSTRDNHTSTLATDLVLPAATPSTASAMVIAADSTPSGGGGDFGATSLQPSGSWQAGKSSDAFSWSYPITVPDVPGGLEPKIALSYNSQAVDGLISSTNNQPSWIGDGWDYNPGYIERSYQSCHENPDGPTKTYDNCWANNTLTLSLNGHASTLVKDDATGTYHPQDDSGERVQYLTGAANGAFNGEHFVVTTTDGTQYFFGLNQLPGWASGNPVTNSVWTEPVFATAADQPCYNSTFANAWCQQAYRWNLDYVVDTHSDIASYFYTTESNFYARNLGKTADTSYVRGGYLSKVQYGQRAGAVYTSTPAAQVLFTTTGRCTQSTCDVGQISSHTADWPDVPYDLNCSSGAACSSQAPSFWSEYSLQSIQAQALVGTTETNVDSWALTKTFPATGDASKPALWLSSIVHTGQDSKGGGSTTPISLPPVTFTGRPLSNRVNLNEGYDPITRQRLTEITTETGEVISVNYSSPGCASGTPVDPAQNTALCYPGYWTPTGHATPILDWFNKFIVTGVTERDPTGGSANDTIATTYTPVGTPAWHHNDNPITPADKRTWDQWRGYAGMIVTTGTAPDPVSKTQYTFFRGMDGDTLPNNGTRTASVSDSRGDPTIPDSNQYAGVTYEVIAYNGSAVVTDTITDPWTSAPTATQSRAGLPAAQSFLTGVNGARVYTPLAAGGTRETLTLNTHDALGRVTTTDDQGDVATASDDLCTRTTFADNTSSWILDKPAEVKVVATACSATPSLPTDAVSDALSFYDGSTTLGAAPSIGDATMTQQADSYNAGAPHYATMAVTTVDQYGRPLTATDADNRKTSTTYTPATGAQPTAQSVTDPLTHVSSTTLDPLRGLTLATTDTGGFVTTQQYDALGRVTAVNKPGVTSPAYKYTYDISNTGPSIVTTQTLNFDGTYRSTETLYDSMLRAREVQQQTPDNGRDITDTIYNTNGLVSETTDPYFNSDPISNTYVQAQAGQVPSATATSYDGAGRKTASIANALGSETWRTSYVYGGNVVTTIPPAGATATSTYTDARGHTTDLYRYHTGAAADPALDAPGDYEHTRYTYEHDGKQATVVDAAGNTWSYQYNLLGQEVSTTDPDAGTSTSTYDLAGQLLSTSDARGKQSTTTYDNGGRKTAIYDTTGGAAPSATNMAASWTYDTLKKGYPTGSTTYSGGDTVTQNVRAYNAQAQPQAVTTTITGEDAALFPAAGYTVSYGYSTTGYPTAKNEPAIDGLPTENVTSGYDAFGEATSVASSLTTYVQAVGYSEYGQPTLYTMPAAAGNLWLSLSYDQQTHALIDAQTTGSGQSTVVDDTSYSYTAAGVSKGAGLITSRIDQQNGGAIIDAQCFQYDYADRLAQAWSATDRCATSPTPEDSTAVGGPNPYWQSWTYDTAGNRRTQIDHDAGGNTANDTTTTYNYPAAATLTSRAHTLTGTTATGPAATANTASYTYDVSGNTTGITGGATGDETLTWNDQGKLASATTKAGTTSYVYDNSGNQLLRRDPGKVTLFLDDQQLVLDTATHAVSGTRYYAIGGTTIAERSSAGPIQYLIPDHQGTAQLAIDSATFKVTRRQYLPFGQNRGTVPSAWPGDLGYVGGTLDPDTNLENLGAREYDPSTGRFLSPDPVFQANDPSQLGGYAYAANNPATRSDPTGEDPREPCSKYDTRACTPEVSDYLNGDYDELDGCDRNYSTAVCSSNQVSGPVTPSRNYTTLHNKVAVDAGFVIWTQAKALGMIPLRLITSGFRIQYASKSCKDVVRSNCRNGFADIYLQASRPGEAGIFDYIWEVKKYTIGPAQAQKEAQHYVDHLNRQLAAEQKVGEVAQLGWDIGGPYQGTQSGPNTRFWGGMRGAVIYGKIGEVNDRLKSMTANGEIQQFDVNLSLYRDYQVKQQSANGPTEAHATDSASCSSLLCKLRFPISPPVVEFFPVPVP</sequence>
<feature type="compositionally biased region" description="Polar residues" evidence="2">
    <location>
        <begin position="963"/>
        <end position="983"/>
    </location>
</feature>
<keyword evidence="6" id="KW-1185">Reference proteome</keyword>
<evidence type="ECO:0000256" key="2">
    <source>
        <dbReference type="SAM" id="MobiDB-lite"/>
    </source>
</evidence>
<comment type="caution">
    <text evidence="5">The sequence shown here is derived from an EMBL/GenBank/DDBJ whole genome shotgun (WGS) entry which is preliminary data.</text>
</comment>
<dbReference type="Gene3D" id="2.180.10.10">
    <property type="entry name" value="RHS repeat-associated core"/>
    <property type="match status" value="1"/>
</dbReference>
<dbReference type="Proteomes" id="UP000658656">
    <property type="component" value="Unassembled WGS sequence"/>
</dbReference>
<dbReference type="InterPro" id="IPR056823">
    <property type="entry name" value="TEN-like_YD-shell"/>
</dbReference>
<organism evidence="5 6">
    <name type="scientific">Amycolatopsis bartoniae</name>
    <dbReference type="NCBI Taxonomy" id="941986"/>
    <lineage>
        <taxon>Bacteria</taxon>
        <taxon>Bacillati</taxon>
        <taxon>Actinomycetota</taxon>
        <taxon>Actinomycetes</taxon>
        <taxon>Pseudonocardiales</taxon>
        <taxon>Pseudonocardiaceae</taxon>
        <taxon>Amycolatopsis</taxon>
    </lineage>
</organism>
<keyword evidence="3" id="KW-0732">Signal</keyword>
<evidence type="ECO:0000313" key="6">
    <source>
        <dbReference type="Proteomes" id="UP000658656"/>
    </source>
</evidence>
<feature type="signal peptide" evidence="3">
    <location>
        <begin position="1"/>
        <end position="17"/>
    </location>
</feature>
<keyword evidence="1" id="KW-0677">Repeat</keyword>
<feature type="chain" id="PRO_5034585468" evidence="3">
    <location>
        <begin position="18"/>
        <end position="2071"/>
    </location>
</feature>
<protein>
    <submittedName>
        <fullName evidence="5">Type IV secretion protein Rhs</fullName>
    </submittedName>
</protein>
<dbReference type="EMBL" id="BNAV01000006">
    <property type="protein sequence ID" value="GHF66470.1"/>
    <property type="molecule type" value="Genomic_DNA"/>
</dbReference>
<dbReference type="PANTHER" id="PTHR32305">
    <property type="match status" value="1"/>
</dbReference>
<name>A0A8H9IXD9_9PSEU</name>
<dbReference type="InterPro" id="IPR006530">
    <property type="entry name" value="YD"/>
</dbReference>
<feature type="region of interest" description="Disordered" evidence="2">
    <location>
        <begin position="739"/>
        <end position="766"/>
    </location>
</feature>
<reference evidence="5" key="2">
    <citation type="submission" date="2020-09" db="EMBL/GenBank/DDBJ databases">
        <authorList>
            <person name="Sun Q."/>
            <person name="Zhou Y."/>
        </authorList>
    </citation>
    <scope>NUCLEOTIDE SEQUENCE</scope>
    <source>
        <strain evidence="5">CGMCC 4.7679</strain>
    </source>
</reference>
<evidence type="ECO:0000256" key="3">
    <source>
        <dbReference type="SAM" id="SignalP"/>
    </source>
</evidence>
<feature type="compositionally biased region" description="Polar residues" evidence="2">
    <location>
        <begin position="744"/>
        <end position="756"/>
    </location>
</feature>
<dbReference type="Pfam" id="PF25023">
    <property type="entry name" value="TEN_YD-shell"/>
    <property type="match status" value="1"/>
</dbReference>
<feature type="region of interest" description="Disordered" evidence="2">
    <location>
        <begin position="141"/>
        <end position="160"/>
    </location>
</feature>
<evidence type="ECO:0000259" key="4">
    <source>
        <dbReference type="Pfam" id="PF25023"/>
    </source>
</evidence>
<gene>
    <name evidence="5" type="ORF">GCM10017566_45330</name>
</gene>
<proteinExistence type="predicted"/>
<dbReference type="InterPro" id="IPR031325">
    <property type="entry name" value="RHS_repeat"/>
</dbReference>
<feature type="region of interest" description="Disordered" evidence="2">
    <location>
        <begin position="953"/>
        <end position="983"/>
    </location>
</feature>
<dbReference type="NCBIfam" id="TIGR03696">
    <property type="entry name" value="Rhs_assc_core"/>
    <property type="match status" value="1"/>
</dbReference>